<dbReference type="AlphaFoldDB" id="A0A6L8XQ77"/>
<name>A0A6L8XQ77_9FIRM</name>
<dbReference type="Proteomes" id="UP000477156">
    <property type="component" value="Unassembled WGS sequence"/>
</dbReference>
<dbReference type="RefSeq" id="WP_161275898.1">
    <property type="nucleotide sequence ID" value="NZ_WWUZ01000003.1"/>
</dbReference>
<feature type="transmembrane region" description="Helical" evidence="1">
    <location>
        <begin position="179"/>
        <end position="199"/>
    </location>
</feature>
<dbReference type="PANTHER" id="PTHR41309">
    <property type="entry name" value="MEMBRANE PROTEIN-RELATED"/>
    <property type="match status" value="1"/>
</dbReference>
<feature type="transmembrane region" description="Helical" evidence="1">
    <location>
        <begin position="147"/>
        <end position="167"/>
    </location>
</feature>
<proteinExistence type="predicted"/>
<evidence type="ECO:0000313" key="3">
    <source>
        <dbReference type="Proteomes" id="UP000477156"/>
    </source>
</evidence>
<protein>
    <recommendedName>
        <fullName evidence="4">ABC-2 transporter permease</fullName>
    </recommendedName>
</protein>
<keyword evidence="1" id="KW-0812">Transmembrane</keyword>
<dbReference type="EMBL" id="WWVF01000003">
    <property type="protein sequence ID" value="MZS87927.1"/>
    <property type="molecule type" value="Genomic_DNA"/>
</dbReference>
<feature type="transmembrane region" description="Helical" evidence="1">
    <location>
        <begin position="82"/>
        <end position="107"/>
    </location>
</feature>
<reference evidence="2 3" key="1">
    <citation type="journal article" date="2019" name="Nat. Med.">
        <title>A library of human gut bacterial isolates paired with longitudinal multiomics data enables mechanistic microbiome research.</title>
        <authorList>
            <person name="Poyet M."/>
            <person name="Groussin M."/>
            <person name="Gibbons S.M."/>
            <person name="Avila-Pacheco J."/>
            <person name="Jiang X."/>
            <person name="Kearney S.M."/>
            <person name="Perrotta A.R."/>
            <person name="Berdy B."/>
            <person name="Zhao S."/>
            <person name="Lieberman T.D."/>
            <person name="Swanson P.K."/>
            <person name="Smith M."/>
            <person name="Roesemann S."/>
            <person name="Alexander J.E."/>
            <person name="Rich S.A."/>
            <person name="Livny J."/>
            <person name="Vlamakis H."/>
            <person name="Clish C."/>
            <person name="Bullock K."/>
            <person name="Deik A."/>
            <person name="Scott J."/>
            <person name="Pierce K.A."/>
            <person name="Xavier R.J."/>
            <person name="Alm E.J."/>
        </authorList>
    </citation>
    <scope>NUCLEOTIDE SEQUENCE [LARGE SCALE GENOMIC DNA]</scope>
    <source>
        <strain evidence="2 3">BIOML-A12</strain>
    </source>
</reference>
<accession>A0A6L8XQ77</accession>
<dbReference type="PANTHER" id="PTHR41309:SF2">
    <property type="entry name" value="MEMBRANE PROTEIN"/>
    <property type="match status" value="1"/>
</dbReference>
<sequence>MKGLLLKDFYIIRSGLLILLLTFVFVGAGMSFLISPWVLIVIFTVTLSFQSAVTVQTDKSSQWDRFSVTLPVSRKQTIASKYVMYILLSLAGLAIGAVISIICAWFQKGFDIESLLMYSSLAIIVSLLPGSISIPCSFWLDEEKSMIGMILAYMITSGVIVAVVLIFNKYMNLQENIDMVIGILAIISVILYIISWLVCPSRICKKDM</sequence>
<organism evidence="2 3">
    <name type="scientific">Blautia wexlerae</name>
    <dbReference type="NCBI Taxonomy" id="418240"/>
    <lineage>
        <taxon>Bacteria</taxon>
        <taxon>Bacillati</taxon>
        <taxon>Bacillota</taxon>
        <taxon>Clostridia</taxon>
        <taxon>Lachnospirales</taxon>
        <taxon>Lachnospiraceae</taxon>
        <taxon>Blautia</taxon>
    </lineage>
</organism>
<keyword evidence="1" id="KW-1133">Transmembrane helix</keyword>
<keyword evidence="1" id="KW-0472">Membrane</keyword>
<evidence type="ECO:0008006" key="4">
    <source>
        <dbReference type="Google" id="ProtNLM"/>
    </source>
</evidence>
<dbReference type="Pfam" id="PF13346">
    <property type="entry name" value="ABC2_membrane_5"/>
    <property type="match status" value="1"/>
</dbReference>
<feature type="transmembrane region" description="Helical" evidence="1">
    <location>
        <begin position="34"/>
        <end position="55"/>
    </location>
</feature>
<evidence type="ECO:0000256" key="1">
    <source>
        <dbReference type="SAM" id="Phobius"/>
    </source>
</evidence>
<dbReference type="InterPro" id="IPR025699">
    <property type="entry name" value="ABC2_memb-like"/>
</dbReference>
<gene>
    <name evidence="2" type="ORF">GT712_02165</name>
</gene>
<feature type="transmembrane region" description="Helical" evidence="1">
    <location>
        <begin position="119"/>
        <end position="140"/>
    </location>
</feature>
<comment type="caution">
    <text evidence="2">The sequence shown here is derived from an EMBL/GenBank/DDBJ whole genome shotgun (WGS) entry which is preliminary data.</text>
</comment>
<feature type="transmembrane region" description="Helical" evidence="1">
    <location>
        <begin position="9"/>
        <end position="28"/>
    </location>
</feature>
<evidence type="ECO:0000313" key="2">
    <source>
        <dbReference type="EMBL" id="MZS87927.1"/>
    </source>
</evidence>